<feature type="transmembrane region" description="Helical" evidence="1">
    <location>
        <begin position="137"/>
        <end position="156"/>
    </location>
</feature>
<dbReference type="Pfam" id="PF03729">
    <property type="entry name" value="DUF308"/>
    <property type="match status" value="1"/>
</dbReference>
<dbReference type="AlphaFoldDB" id="A0A2U1S5M0"/>
<reference evidence="2 3" key="1">
    <citation type="submission" date="2017-03" db="EMBL/GenBank/DDBJ databases">
        <title>Genome sequence of Methanobrevibacter wosei.</title>
        <authorList>
            <person name="Poehlein A."/>
            <person name="Seedorf H."/>
            <person name="Daniel R."/>
        </authorList>
    </citation>
    <scope>NUCLEOTIDE SEQUENCE [LARGE SCALE GENOMIC DNA]</scope>
    <source>
        <strain evidence="2 3">DSM 11979</strain>
    </source>
</reference>
<keyword evidence="3" id="KW-1185">Reference proteome</keyword>
<feature type="transmembrane region" description="Helical" evidence="1">
    <location>
        <begin position="111"/>
        <end position="131"/>
    </location>
</feature>
<dbReference type="InterPro" id="IPR005325">
    <property type="entry name" value="DUF308_memb"/>
</dbReference>
<sequence>MELVSVLSVILGILIIAFPIMGVIAASDLIGLALLLIAIILLITGVSIMDYNTSGAILDYFLGIVMLIVSLIIIFNPNFFPFLAEILLYLGGIFLIIVGVVALINNRQGRFGFWIGIAGILLGVIYIVVGTYISDPIVLGTLIGVWLIISGILKFLDR</sequence>
<protein>
    <submittedName>
        <fullName evidence="2">Acid-resistance membrane protein</fullName>
    </submittedName>
</protein>
<dbReference type="Proteomes" id="UP000245577">
    <property type="component" value="Unassembled WGS sequence"/>
</dbReference>
<evidence type="ECO:0000313" key="2">
    <source>
        <dbReference type="EMBL" id="PWB84941.1"/>
    </source>
</evidence>
<feature type="transmembrane region" description="Helical" evidence="1">
    <location>
        <begin position="7"/>
        <end position="24"/>
    </location>
</feature>
<feature type="transmembrane region" description="Helical" evidence="1">
    <location>
        <begin position="30"/>
        <end position="48"/>
    </location>
</feature>
<name>A0A2U1S5M0_9EURY</name>
<keyword evidence="1" id="KW-1133">Transmembrane helix</keyword>
<keyword evidence="1" id="KW-0812">Transmembrane</keyword>
<evidence type="ECO:0000313" key="3">
    <source>
        <dbReference type="Proteomes" id="UP000245577"/>
    </source>
</evidence>
<accession>A0A2U1S5M0</accession>
<dbReference type="EMBL" id="MZGU01000006">
    <property type="protein sequence ID" value="PWB84941.1"/>
    <property type="molecule type" value="Genomic_DNA"/>
</dbReference>
<feature type="transmembrane region" description="Helical" evidence="1">
    <location>
        <begin position="86"/>
        <end position="104"/>
    </location>
</feature>
<feature type="transmembrane region" description="Helical" evidence="1">
    <location>
        <begin position="60"/>
        <end position="80"/>
    </location>
</feature>
<proteinExistence type="predicted"/>
<gene>
    <name evidence="2" type="ORF">MBBWO_12520</name>
</gene>
<organism evidence="2 3">
    <name type="scientific">Methanobrevibacter woesei</name>
    <dbReference type="NCBI Taxonomy" id="190976"/>
    <lineage>
        <taxon>Archaea</taxon>
        <taxon>Methanobacteriati</taxon>
        <taxon>Methanobacteriota</taxon>
        <taxon>Methanomada group</taxon>
        <taxon>Methanobacteria</taxon>
        <taxon>Methanobacteriales</taxon>
        <taxon>Methanobacteriaceae</taxon>
        <taxon>Methanobrevibacter</taxon>
    </lineage>
</organism>
<evidence type="ECO:0000256" key="1">
    <source>
        <dbReference type="SAM" id="Phobius"/>
    </source>
</evidence>
<keyword evidence="1" id="KW-0472">Membrane</keyword>
<comment type="caution">
    <text evidence="2">The sequence shown here is derived from an EMBL/GenBank/DDBJ whole genome shotgun (WGS) entry which is preliminary data.</text>
</comment>